<keyword evidence="3" id="KW-1185">Reference proteome</keyword>
<name>A0A9D4TB07_RHISA</name>
<reference evidence="2" key="2">
    <citation type="submission" date="2021-09" db="EMBL/GenBank/DDBJ databases">
        <authorList>
            <person name="Jia N."/>
            <person name="Wang J."/>
            <person name="Shi W."/>
            <person name="Du L."/>
            <person name="Sun Y."/>
            <person name="Zhan W."/>
            <person name="Jiang J."/>
            <person name="Wang Q."/>
            <person name="Zhang B."/>
            <person name="Ji P."/>
            <person name="Sakyi L.B."/>
            <person name="Cui X."/>
            <person name="Yuan T."/>
            <person name="Jiang B."/>
            <person name="Yang W."/>
            <person name="Lam T.T.-Y."/>
            <person name="Chang Q."/>
            <person name="Ding S."/>
            <person name="Wang X."/>
            <person name="Zhu J."/>
            <person name="Ruan X."/>
            <person name="Zhao L."/>
            <person name="Wei J."/>
            <person name="Que T."/>
            <person name="Du C."/>
            <person name="Cheng J."/>
            <person name="Dai P."/>
            <person name="Han X."/>
            <person name="Huang E."/>
            <person name="Gao Y."/>
            <person name="Liu J."/>
            <person name="Shao H."/>
            <person name="Ye R."/>
            <person name="Li L."/>
            <person name="Wei W."/>
            <person name="Wang X."/>
            <person name="Wang C."/>
            <person name="Huo Q."/>
            <person name="Li W."/>
            <person name="Guo W."/>
            <person name="Chen H."/>
            <person name="Chen S."/>
            <person name="Zhou L."/>
            <person name="Zhou L."/>
            <person name="Ni X."/>
            <person name="Tian J."/>
            <person name="Zhou Y."/>
            <person name="Sheng Y."/>
            <person name="Liu T."/>
            <person name="Pan Y."/>
            <person name="Xia L."/>
            <person name="Li J."/>
            <person name="Zhao F."/>
            <person name="Cao W."/>
        </authorList>
    </citation>
    <scope>NUCLEOTIDE SEQUENCE</scope>
    <source>
        <strain evidence="2">Rsan-2018</strain>
        <tissue evidence="2">Larvae</tissue>
    </source>
</reference>
<sequence length="90" mass="9885">MRSQPRFLRCKRCAASPFVAGPPLLQPPSETREAYAPREEDTKGVQQPRTRAKFRLLTPSCAHCSRHRSPPSEIAGLRGTGREITALGSG</sequence>
<dbReference type="Proteomes" id="UP000821837">
    <property type="component" value="Chromosome 1"/>
</dbReference>
<evidence type="ECO:0000313" key="2">
    <source>
        <dbReference type="EMBL" id="KAH7984158.1"/>
    </source>
</evidence>
<feature type="region of interest" description="Disordered" evidence="1">
    <location>
        <begin position="21"/>
        <end position="49"/>
    </location>
</feature>
<comment type="caution">
    <text evidence="2">The sequence shown here is derived from an EMBL/GenBank/DDBJ whole genome shotgun (WGS) entry which is preliminary data.</text>
</comment>
<evidence type="ECO:0000256" key="1">
    <source>
        <dbReference type="SAM" id="MobiDB-lite"/>
    </source>
</evidence>
<feature type="compositionally biased region" description="Basic and acidic residues" evidence="1">
    <location>
        <begin position="30"/>
        <end position="43"/>
    </location>
</feature>
<organism evidence="2 3">
    <name type="scientific">Rhipicephalus sanguineus</name>
    <name type="common">Brown dog tick</name>
    <name type="synonym">Ixodes sanguineus</name>
    <dbReference type="NCBI Taxonomy" id="34632"/>
    <lineage>
        <taxon>Eukaryota</taxon>
        <taxon>Metazoa</taxon>
        <taxon>Ecdysozoa</taxon>
        <taxon>Arthropoda</taxon>
        <taxon>Chelicerata</taxon>
        <taxon>Arachnida</taxon>
        <taxon>Acari</taxon>
        <taxon>Parasitiformes</taxon>
        <taxon>Ixodida</taxon>
        <taxon>Ixodoidea</taxon>
        <taxon>Ixodidae</taxon>
        <taxon>Rhipicephalinae</taxon>
        <taxon>Rhipicephalus</taxon>
        <taxon>Rhipicephalus</taxon>
    </lineage>
</organism>
<proteinExistence type="predicted"/>
<gene>
    <name evidence="2" type="ORF">HPB52_017584</name>
</gene>
<dbReference type="EMBL" id="JABSTV010001245">
    <property type="protein sequence ID" value="KAH7984158.1"/>
    <property type="molecule type" value="Genomic_DNA"/>
</dbReference>
<feature type="region of interest" description="Disordered" evidence="1">
    <location>
        <begin position="62"/>
        <end position="90"/>
    </location>
</feature>
<dbReference type="AlphaFoldDB" id="A0A9D4TB07"/>
<evidence type="ECO:0000313" key="3">
    <source>
        <dbReference type="Proteomes" id="UP000821837"/>
    </source>
</evidence>
<reference evidence="2" key="1">
    <citation type="journal article" date="2020" name="Cell">
        <title>Large-Scale Comparative Analyses of Tick Genomes Elucidate Their Genetic Diversity and Vector Capacities.</title>
        <authorList>
            <consortium name="Tick Genome and Microbiome Consortium (TIGMIC)"/>
            <person name="Jia N."/>
            <person name="Wang J."/>
            <person name="Shi W."/>
            <person name="Du L."/>
            <person name="Sun Y."/>
            <person name="Zhan W."/>
            <person name="Jiang J.F."/>
            <person name="Wang Q."/>
            <person name="Zhang B."/>
            <person name="Ji P."/>
            <person name="Bell-Sakyi L."/>
            <person name="Cui X.M."/>
            <person name="Yuan T.T."/>
            <person name="Jiang B.G."/>
            <person name="Yang W.F."/>
            <person name="Lam T.T."/>
            <person name="Chang Q.C."/>
            <person name="Ding S.J."/>
            <person name="Wang X.J."/>
            <person name="Zhu J.G."/>
            <person name="Ruan X.D."/>
            <person name="Zhao L."/>
            <person name="Wei J.T."/>
            <person name="Ye R.Z."/>
            <person name="Que T.C."/>
            <person name="Du C.H."/>
            <person name="Zhou Y.H."/>
            <person name="Cheng J.X."/>
            <person name="Dai P.F."/>
            <person name="Guo W.B."/>
            <person name="Han X.H."/>
            <person name="Huang E.J."/>
            <person name="Li L.F."/>
            <person name="Wei W."/>
            <person name="Gao Y.C."/>
            <person name="Liu J.Z."/>
            <person name="Shao H.Z."/>
            <person name="Wang X."/>
            <person name="Wang C.C."/>
            <person name="Yang T.C."/>
            <person name="Huo Q.B."/>
            <person name="Li W."/>
            <person name="Chen H.Y."/>
            <person name="Chen S.E."/>
            <person name="Zhou L.G."/>
            <person name="Ni X.B."/>
            <person name="Tian J.H."/>
            <person name="Sheng Y."/>
            <person name="Liu T."/>
            <person name="Pan Y.S."/>
            <person name="Xia L.Y."/>
            <person name="Li J."/>
            <person name="Zhao F."/>
            <person name="Cao W.C."/>
        </authorList>
    </citation>
    <scope>NUCLEOTIDE SEQUENCE</scope>
    <source>
        <strain evidence="2">Rsan-2018</strain>
    </source>
</reference>
<protein>
    <submittedName>
        <fullName evidence="2">Uncharacterized protein</fullName>
    </submittedName>
</protein>
<accession>A0A9D4TB07</accession>